<feature type="region of interest" description="Disordered" evidence="1">
    <location>
        <begin position="1"/>
        <end position="40"/>
    </location>
</feature>
<name>S7RRH4_GLOTA</name>
<proteinExistence type="predicted"/>
<sequence>MRTALDEPTPNGDTSEADDSGEDRQDDPEDGGSVETKMAKAGTGQGDILGKWFADLPEKVPNLKTFRLNGNLPEFPLDFIGHLVTLEELDLSDLHMDKAGWVKAPLLRPLTPLTQVKTFGVTAYVEEVKTIEGDFSILPMLETFHAENTMPSKVLLSDRNR</sequence>
<dbReference type="Proteomes" id="UP000030669">
    <property type="component" value="Unassembled WGS sequence"/>
</dbReference>
<dbReference type="GeneID" id="19301784"/>
<dbReference type="KEGG" id="gtr:GLOTRDRAFT_128774"/>
<dbReference type="HOGENOM" id="CLU_1643869_0_0_1"/>
<feature type="compositionally biased region" description="Acidic residues" evidence="1">
    <location>
        <begin position="15"/>
        <end position="32"/>
    </location>
</feature>
<protein>
    <recommendedName>
        <fullName evidence="4">L domain-like protein</fullName>
    </recommendedName>
</protein>
<evidence type="ECO:0008006" key="4">
    <source>
        <dbReference type="Google" id="ProtNLM"/>
    </source>
</evidence>
<evidence type="ECO:0000313" key="3">
    <source>
        <dbReference type="Proteomes" id="UP000030669"/>
    </source>
</evidence>
<keyword evidence="3" id="KW-1185">Reference proteome</keyword>
<gene>
    <name evidence="2" type="ORF">GLOTRDRAFT_128774</name>
</gene>
<organism evidence="2 3">
    <name type="scientific">Gloeophyllum trabeum (strain ATCC 11539 / FP-39264 / Madison 617)</name>
    <name type="common">Brown rot fungus</name>
    <dbReference type="NCBI Taxonomy" id="670483"/>
    <lineage>
        <taxon>Eukaryota</taxon>
        <taxon>Fungi</taxon>
        <taxon>Dikarya</taxon>
        <taxon>Basidiomycota</taxon>
        <taxon>Agaricomycotina</taxon>
        <taxon>Agaricomycetes</taxon>
        <taxon>Gloeophyllales</taxon>
        <taxon>Gloeophyllaceae</taxon>
        <taxon>Gloeophyllum</taxon>
    </lineage>
</organism>
<evidence type="ECO:0000256" key="1">
    <source>
        <dbReference type="SAM" id="MobiDB-lite"/>
    </source>
</evidence>
<evidence type="ECO:0000313" key="2">
    <source>
        <dbReference type="EMBL" id="EPQ55544.1"/>
    </source>
</evidence>
<dbReference type="OrthoDB" id="2750697at2759"/>
<reference evidence="2 3" key="1">
    <citation type="journal article" date="2012" name="Science">
        <title>The Paleozoic origin of enzymatic lignin decomposition reconstructed from 31 fungal genomes.</title>
        <authorList>
            <person name="Floudas D."/>
            <person name="Binder M."/>
            <person name="Riley R."/>
            <person name="Barry K."/>
            <person name="Blanchette R.A."/>
            <person name="Henrissat B."/>
            <person name="Martinez A.T."/>
            <person name="Otillar R."/>
            <person name="Spatafora J.W."/>
            <person name="Yadav J.S."/>
            <person name="Aerts A."/>
            <person name="Benoit I."/>
            <person name="Boyd A."/>
            <person name="Carlson A."/>
            <person name="Copeland A."/>
            <person name="Coutinho P.M."/>
            <person name="de Vries R.P."/>
            <person name="Ferreira P."/>
            <person name="Findley K."/>
            <person name="Foster B."/>
            <person name="Gaskell J."/>
            <person name="Glotzer D."/>
            <person name="Gorecki P."/>
            <person name="Heitman J."/>
            <person name="Hesse C."/>
            <person name="Hori C."/>
            <person name="Igarashi K."/>
            <person name="Jurgens J.A."/>
            <person name="Kallen N."/>
            <person name="Kersten P."/>
            <person name="Kohler A."/>
            <person name="Kuees U."/>
            <person name="Kumar T.K.A."/>
            <person name="Kuo A."/>
            <person name="LaButti K."/>
            <person name="Larrondo L.F."/>
            <person name="Lindquist E."/>
            <person name="Ling A."/>
            <person name="Lombard V."/>
            <person name="Lucas S."/>
            <person name="Lundell T."/>
            <person name="Martin R."/>
            <person name="McLaughlin D.J."/>
            <person name="Morgenstern I."/>
            <person name="Morin E."/>
            <person name="Murat C."/>
            <person name="Nagy L.G."/>
            <person name="Nolan M."/>
            <person name="Ohm R.A."/>
            <person name="Patyshakuliyeva A."/>
            <person name="Rokas A."/>
            <person name="Ruiz-Duenas F.J."/>
            <person name="Sabat G."/>
            <person name="Salamov A."/>
            <person name="Samejima M."/>
            <person name="Schmutz J."/>
            <person name="Slot J.C."/>
            <person name="St John F."/>
            <person name="Stenlid J."/>
            <person name="Sun H."/>
            <person name="Sun S."/>
            <person name="Syed K."/>
            <person name="Tsang A."/>
            <person name="Wiebenga A."/>
            <person name="Young D."/>
            <person name="Pisabarro A."/>
            <person name="Eastwood D.C."/>
            <person name="Martin F."/>
            <person name="Cullen D."/>
            <person name="Grigoriev I.V."/>
            <person name="Hibbett D.S."/>
        </authorList>
    </citation>
    <scope>NUCLEOTIDE SEQUENCE [LARGE SCALE GENOMIC DNA]</scope>
    <source>
        <strain evidence="2 3">ATCC 11539</strain>
    </source>
</reference>
<dbReference type="RefSeq" id="XP_007865626.1">
    <property type="nucleotide sequence ID" value="XM_007867435.1"/>
</dbReference>
<accession>S7RRH4</accession>
<dbReference type="AlphaFoldDB" id="S7RRH4"/>
<dbReference type="EMBL" id="KB469301">
    <property type="protein sequence ID" value="EPQ55544.1"/>
    <property type="molecule type" value="Genomic_DNA"/>
</dbReference>